<dbReference type="EMBL" id="GBRH01242560">
    <property type="protein sequence ID" value="JAD55335.1"/>
    <property type="molecule type" value="Transcribed_RNA"/>
</dbReference>
<sequence>MTLGKRKLQLESDHKLLKSMPFFSRTEPQDSTF</sequence>
<name>A0A0A9B2C9_ARUDO</name>
<reference evidence="1" key="1">
    <citation type="submission" date="2014-09" db="EMBL/GenBank/DDBJ databases">
        <authorList>
            <person name="Magalhaes I.L.F."/>
            <person name="Oliveira U."/>
            <person name="Santos F.R."/>
            <person name="Vidigal T.H.D.A."/>
            <person name="Brescovit A.D."/>
            <person name="Santos A.J."/>
        </authorList>
    </citation>
    <scope>NUCLEOTIDE SEQUENCE</scope>
    <source>
        <tissue evidence="1">Shoot tissue taken approximately 20 cm above the soil surface</tissue>
    </source>
</reference>
<dbReference type="AlphaFoldDB" id="A0A0A9B2C9"/>
<organism evidence="1">
    <name type="scientific">Arundo donax</name>
    <name type="common">Giant reed</name>
    <name type="synonym">Donax arundinaceus</name>
    <dbReference type="NCBI Taxonomy" id="35708"/>
    <lineage>
        <taxon>Eukaryota</taxon>
        <taxon>Viridiplantae</taxon>
        <taxon>Streptophyta</taxon>
        <taxon>Embryophyta</taxon>
        <taxon>Tracheophyta</taxon>
        <taxon>Spermatophyta</taxon>
        <taxon>Magnoliopsida</taxon>
        <taxon>Liliopsida</taxon>
        <taxon>Poales</taxon>
        <taxon>Poaceae</taxon>
        <taxon>PACMAD clade</taxon>
        <taxon>Arundinoideae</taxon>
        <taxon>Arundineae</taxon>
        <taxon>Arundo</taxon>
    </lineage>
</organism>
<accession>A0A0A9B2C9</accession>
<protein>
    <submittedName>
        <fullName evidence="1">Uncharacterized protein</fullName>
    </submittedName>
</protein>
<proteinExistence type="predicted"/>
<evidence type="ECO:0000313" key="1">
    <source>
        <dbReference type="EMBL" id="JAD55335.1"/>
    </source>
</evidence>
<reference evidence="1" key="2">
    <citation type="journal article" date="2015" name="Data Brief">
        <title>Shoot transcriptome of the giant reed, Arundo donax.</title>
        <authorList>
            <person name="Barrero R.A."/>
            <person name="Guerrero F.D."/>
            <person name="Moolhuijzen P."/>
            <person name="Goolsby J.A."/>
            <person name="Tidwell J."/>
            <person name="Bellgard S.E."/>
            <person name="Bellgard M.I."/>
        </authorList>
    </citation>
    <scope>NUCLEOTIDE SEQUENCE</scope>
    <source>
        <tissue evidence="1">Shoot tissue taken approximately 20 cm above the soil surface</tissue>
    </source>
</reference>